<keyword evidence="5" id="KW-0456">Lyase</keyword>
<evidence type="ECO:0000256" key="6">
    <source>
        <dbReference type="ARBA" id="ARBA00059383"/>
    </source>
</evidence>
<comment type="catalytic activity">
    <reaction evidence="1">
        <text>GDP-alpha-D-mannose = GDP-4-dehydro-alpha-D-rhamnose + H2O</text>
        <dbReference type="Rhea" id="RHEA:23820"/>
        <dbReference type="ChEBI" id="CHEBI:15377"/>
        <dbReference type="ChEBI" id="CHEBI:57527"/>
        <dbReference type="ChEBI" id="CHEBI:57964"/>
        <dbReference type="EC" id="4.2.1.47"/>
    </reaction>
</comment>
<dbReference type="Proteomes" id="UP000322159">
    <property type="component" value="Chromosome"/>
</dbReference>
<organism evidence="8 9">
    <name type="scientific">Protaetiibacter larvae</name>
    <dbReference type="NCBI Taxonomy" id="2592654"/>
    <lineage>
        <taxon>Bacteria</taxon>
        <taxon>Bacillati</taxon>
        <taxon>Actinomycetota</taxon>
        <taxon>Actinomycetes</taxon>
        <taxon>Micrococcales</taxon>
        <taxon>Microbacteriaceae</taxon>
        <taxon>Protaetiibacter</taxon>
    </lineage>
</organism>
<dbReference type="InterPro" id="IPR036291">
    <property type="entry name" value="NAD(P)-bd_dom_sf"/>
</dbReference>
<dbReference type="AlphaFoldDB" id="A0A5C1Y4F3"/>
<dbReference type="KEGG" id="lyk:FLP23_00445"/>
<dbReference type="Gene3D" id="3.40.50.720">
    <property type="entry name" value="NAD(P)-binding Rossmann-like Domain"/>
    <property type="match status" value="1"/>
</dbReference>
<evidence type="ECO:0000259" key="7">
    <source>
        <dbReference type="Pfam" id="PF16363"/>
    </source>
</evidence>
<dbReference type="InterPro" id="IPR006368">
    <property type="entry name" value="GDP_Man_deHydtase"/>
</dbReference>
<dbReference type="RefSeq" id="WP_149324064.1">
    <property type="nucleotide sequence ID" value="NZ_CP043504.1"/>
</dbReference>
<dbReference type="EC" id="4.2.1.47" evidence="4"/>
<evidence type="ECO:0000313" key="9">
    <source>
        <dbReference type="Proteomes" id="UP000322159"/>
    </source>
</evidence>
<dbReference type="GO" id="GO:0008446">
    <property type="term" value="F:GDP-mannose 4,6-dehydratase activity"/>
    <property type="evidence" value="ECO:0007669"/>
    <property type="project" value="UniProtKB-EC"/>
</dbReference>
<dbReference type="SUPFAM" id="SSF51735">
    <property type="entry name" value="NAD(P)-binding Rossmann-fold domains"/>
    <property type="match status" value="1"/>
</dbReference>
<keyword evidence="9" id="KW-1185">Reference proteome</keyword>
<accession>A0A5C1Y4F3</accession>
<comment type="similarity">
    <text evidence="3">Belongs to the NAD(P)-dependent epimerase/dehydratase family. GDP-mannose 4,6-dehydratase subfamily.</text>
</comment>
<evidence type="ECO:0000313" key="8">
    <source>
        <dbReference type="EMBL" id="QEO08631.1"/>
    </source>
</evidence>
<dbReference type="FunFam" id="3.40.50.720:FF:000924">
    <property type="entry name" value="GDP-mannose 4,6 dehydratase"/>
    <property type="match status" value="1"/>
</dbReference>
<dbReference type="CDD" id="cd05260">
    <property type="entry name" value="GDP_MD_SDR_e"/>
    <property type="match status" value="1"/>
</dbReference>
<sequence>MTRVFITGISGQDGSYLADRLVAEGAEVHGLIRGWDDDARALHERHPGIDLHEGDLSDATGLADLVRGLAPSEIYNLAGISSVAQSWREPVLTGQITGVAVTALLDAASRLPGEVRVFQASSSEIFGDPEHAPQDESTPIAPNSPYGVAKAYAHRMAALFRARGLFVATGILYNHESPRRPEAFVTRKITAAAARISLGLQETLELGDLTVERDWGWAPDYVDAMLRATRHDVPGDFVIATGKSHTVADFVAAAFRAAGVADGADRVRVNPEFIRPAEISRMRGDAGRARAELGWAPSVDFDGLVSRMVEHDLSLIREGAGSAG</sequence>
<evidence type="ECO:0000256" key="2">
    <source>
        <dbReference type="ARBA" id="ARBA00001937"/>
    </source>
</evidence>
<comment type="function">
    <text evidence="6">Catalyzes the conversion of GDP-D-mannose to GDP-4-dehydro-6-deoxy-D-mannose.</text>
</comment>
<protein>
    <recommendedName>
        <fullName evidence="4">GDP-mannose 4,6-dehydratase</fullName>
        <ecNumber evidence="4">4.2.1.47</ecNumber>
    </recommendedName>
</protein>
<comment type="cofactor">
    <cofactor evidence="2">
        <name>NADP(+)</name>
        <dbReference type="ChEBI" id="CHEBI:58349"/>
    </cofactor>
</comment>
<evidence type="ECO:0000256" key="5">
    <source>
        <dbReference type="ARBA" id="ARBA00023239"/>
    </source>
</evidence>
<dbReference type="EMBL" id="CP043504">
    <property type="protein sequence ID" value="QEO08631.1"/>
    <property type="molecule type" value="Genomic_DNA"/>
</dbReference>
<proteinExistence type="inferred from homology"/>
<evidence type="ECO:0000256" key="4">
    <source>
        <dbReference type="ARBA" id="ARBA00011989"/>
    </source>
</evidence>
<dbReference type="InterPro" id="IPR016040">
    <property type="entry name" value="NAD(P)-bd_dom"/>
</dbReference>
<gene>
    <name evidence="8" type="ORF">FLP23_00445</name>
</gene>
<reference evidence="8 9" key="1">
    <citation type="submission" date="2019-09" db="EMBL/GenBank/DDBJ databases">
        <title>Genome sequencing of strain KACC 19322.</title>
        <authorList>
            <person name="Heo J."/>
            <person name="Kim S.-J."/>
            <person name="Kim J.-S."/>
            <person name="Hong S.-B."/>
            <person name="Kwon S.-W."/>
        </authorList>
    </citation>
    <scope>NUCLEOTIDE SEQUENCE [LARGE SCALE GENOMIC DNA]</scope>
    <source>
        <strain evidence="8 9">KACC 19322</strain>
    </source>
</reference>
<dbReference type="Gene3D" id="3.90.25.10">
    <property type="entry name" value="UDP-galactose 4-epimerase, domain 1"/>
    <property type="match status" value="1"/>
</dbReference>
<dbReference type="PANTHER" id="PTHR43715:SF1">
    <property type="entry name" value="GDP-MANNOSE 4,6 DEHYDRATASE"/>
    <property type="match status" value="1"/>
</dbReference>
<dbReference type="Pfam" id="PF16363">
    <property type="entry name" value="GDP_Man_Dehyd"/>
    <property type="match status" value="1"/>
</dbReference>
<name>A0A5C1Y4F3_9MICO</name>
<dbReference type="OrthoDB" id="9779041at2"/>
<evidence type="ECO:0000256" key="1">
    <source>
        <dbReference type="ARBA" id="ARBA00000188"/>
    </source>
</evidence>
<dbReference type="PANTHER" id="PTHR43715">
    <property type="entry name" value="GDP-MANNOSE 4,6-DEHYDRATASE"/>
    <property type="match status" value="1"/>
</dbReference>
<feature type="domain" description="NAD(P)-binding" evidence="7">
    <location>
        <begin position="5"/>
        <end position="308"/>
    </location>
</feature>
<dbReference type="GO" id="GO:0042351">
    <property type="term" value="P:'de novo' GDP-L-fucose biosynthetic process"/>
    <property type="evidence" value="ECO:0007669"/>
    <property type="project" value="TreeGrafter"/>
</dbReference>
<evidence type="ECO:0000256" key="3">
    <source>
        <dbReference type="ARBA" id="ARBA00009263"/>
    </source>
</evidence>